<dbReference type="Pfam" id="PF25379">
    <property type="entry name" value="Adt-1"/>
    <property type="match status" value="1"/>
</dbReference>
<proteinExistence type="predicted"/>
<gene>
    <name evidence="2" type="ORF">ANCDUO_00108</name>
</gene>
<dbReference type="AlphaFoldDB" id="A0A0C2HCW0"/>
<organism evidence="2 3">
    <name type="scientific">Ancylostoma duodenale</name>
    <dbReference type="NCBI Taxonomy" id="51022"/>
    <lineage>
        <taxon>Eukaryota</taxon>
        <taxon>Metazoa</taxon>
        <taxon>Ecdysozoa</taxon>
        <taxon>Nematoda</taxon>
        <taxon>Chromadorea</taxon>
        <taxon>Rhabditida</taxon>
        <taxon>Rhabditina</taxon>
        <taxon>Rhabditomorpha</taxon>
        <taxon>Strongyloidea</taxon>
        <taxon>Ancylostomatidae</taxon>
        <taxon>Ancylostomatinae</taxon>
        <taxon>Ancylostoma</taxon>
    </lineage>
</organism>
<protein>
    <recommendedName>
        <fullName evidence="1">Adt-1/2-like domain-containing protein</fullName>
    </recommendedName>
</protein>
<dbReference type="OrthoDB" id="446173at2759"/>
<name>A0A0C2HCW0_9BILA</name>
<reference evidence="2 3" key="1">
    <citation type="submission" date="2013-12" db="EMBL/GenBank/DDBJ databases">
        <title>Draft genome of the parsitic nematode Ancylostoma duodenale.</title>
        <authorList>
            <person name="Mitreva M."/>
        </authorList>
    </citation>
    <scope>NUCLEOTIDE SEQUENCE [LARGE SCALE GENOMIC DNA]</scope>
    <source>
        <strain evidence="2 3">Zhejiang</strain>
    </source>
</reference>
<accession>A0A0C2HCW0</accession>
<evidence type="ECO:0000259" key="1">
    <source>
        <dbReference type="Pfam" id="PF25379"/>
    </source>
</evidence>
<keyword evidence="3" id="KW-1185">Reference proteome</keyword>
<evidence type="ECO:0000313" key="3">
    <source>
        <dbReference type="Proteomes" id="UP000054047"/>
    </source>
</evidence>
<dbReference type="InterPro" id="IPR057401">
    <property type="entry name" value="Adt-1/2-like_dom"/>
</dbReference>
<dbReference type="EMBL" id="KN726141">
    <property type="protein sequence ID" value="KIH69544.1"/>
    <property type="molecule type" value="Genomic_DNA"/>
</dbReference>
<sequence length="113" mass="12541">MSTKVDDSLHGGSDDRSARLFNSVCMQAALIAVLTPFQLVDTLLSNIANHDDIRLFPQVFCDVANRLGGQRNYRFFGDNLPDGTSCGYDRYCLDGECLVRSLVHTSSSVRIYC</sequence>
<evidence type="ECO:0000313" key="2">
    <source>
        <dbReference type="EMBL" id="KIH69544.1"/>
    </source>
</evidence>
<feature type="domain" description="Adt-1/2-like" evidence="1">
    <location>
        <begin position="58"/>
        <end position="98"/>
    </location>
</feature>
<dbReference type="Proteomes" id="UP000054047">
    <property type="component" value="Unassembled WGS sequence"/>
</dbReference>